<evidence type="ECO:0000259" key="7">
    <source>
        <dbReference type="Pfam" id="PF00441"/>
    </source>
</evidence>
<comment type="cofactor">
    <cofactor evidence="1 6">
        <name>FAD</name>
        <dbReference type="ChEBI" id="CHEBI:57692"/>
    </cofactor>
</comment>
<feature type="domain" description="Acyl-CoA dehydrogenase/oxidase C-terminal" evidence="7">
    <location>
        <begin position="236"/>
        <end position="353"/>
    </location>
</feature>
<accession>A0A1H0KMQ8</accession>
<proteinExistence type="inferred from homology"/>
<dbReference type="GO" id="GO:0003995">
    <property type="term" value="F:acyl-CoA dehydrogenase activity"/>
    <property type="evidence" value="ECO:0007669"/>
    <property type="project" value="TreeGrafter"/>
</dbReference>
<dbReference type="SUPFAM" id="SSF56645">
    <property type="entry name" value="Acyl-CoA dehydrogenase NM domain-like"/>
    <property type="match status" value="1"/>
</dbReference>
<keyword evidence="5 6" id="KW-0560">Oxidoreductase</keyword>
<dbReference type="GO" id="GO:0050660">
    <property type="term" value="F:flavin adenine dinucleotide binding"/>
    <property type="evidence" value="ECO:0007669"/>
    <property type="project" value="InterPro"/>
</dbReference>
<dbReference type="PANTHER" id="PTHR43884:SF25">
    <property type="entry name" value="ACYL-COA DEHYDROGENASE YDBM-RELATED"/>
    <property type="match status" value="1"/>
</dbReference>
<evidence type="ECO:0000256" key="2">
    <source>
        <dbReference type="ARBA" id="ARBA00009347"/>
    </source>
</evidence>
<evidence type="ECO:0000256" key="5">
    <source>
        <dbReference type="ARBA" id="ARBA00023002"/>
    </source>
</evidence>
<evidence type="ECO:0000313" key="10">
    <source>
        <dbReference type="EMBL" id="SDO57218.1"/>
    </source>
</evidence>
<dbReference type="PIRSF" id="PIRSF016578">
    <property type="entry name" value="HsaA"/>
    <property type="match status" value="1"/>
</dbReference>
<dbReference type="SUPFAM" id="SSF47203">
    <property type="entry name" value="Acyl-CoA dehydrogenase C-terminal domain-like"/>
    <property type="match status" value="1"/>
</dbReference>
<dbReference type="AlphaFoldDB" id="A0A1H0KMQ8"/>
<dbReference type="OrthoDB" id="9785203at2"/>
<dbReference type="InterPro" id="IPR006091">
    <property type="entry name" value="Acyl-CoA_Oxase/DH_mid-dom"/>
</dbReference>
<dbReference type="PANTHER" id="PTHR43884">
    <property type="entry name" value="ACYL-COA DEHYDROGENASE"/>
    <property type="match status" value="1"/>
</dbReference>
<dbReference type="CDD" id="cd00567">
    <property type="entry name" value="ACAD"/>
    <property type="match status" value="1"/>
</dbReference>
<dbReference type="EMBL" id="FNIL01000019">
    <property type="protein sequence ID" value="SDO57218.1"/>
    <property type="molecule type" value="Genomic_DNA"/>
</dbReference>
<protein>
    <submittedName>
        <fullName evidence="10">Acyl-CoA dehydrogenase</fullName>
    </submittedName>
</protein>
<name>A0A1H0KMQ8_9BACI</name>
<dbReference type="Proteomes" id="UP000198778">
    <property type="component" value="Unassembled WGS sequence"/>
</dbReference>
<gene>
    <name evidence="10" type="ORF">SAMN04488053_1192</name>
</gene>
<evidence type="ECO:0000313" key="11">
    <source>
        <dbReference type="Proteomes" id="UP000198778"/>
    </source>
</evidence>
<reference evidence="11" key="1">
    <citation type="submission" date="2016-10" db="EMBL/GenBank/DDBJ databases">
        <authorList>
            <person name="Varghese N."/>
            <person name="Submissions S."/>
        </authorList>
    </citation>
    <scope>NUCLEOTIDE SEQUENCE [LARGE SCALE GENOMIC DNA]</scope>
    <source>
        <strain evidence="11">CGMCC 1.10369</strain>
    </source>
</reference>
<keyword evidence="4 6" id="KW-0274">FAD</keyword>
<dbReference type="Pfam" id="PF00441">
    <property type="entry name" value="Acyl-CoA_dh_1"/>
    <property type="match status" value="1"/>
</dbReference>
<dbReference type="InterPro" id="IPR009100">
    <property type="entry name" value="AcylCoA_DH/oxidase_NM_dom_sf"/>
</dbReference>
<evidence type="ECO:0000256" key="1">
    <source>
        <dbReference type="ARBA" id="ARBA00001974"/>
    </source>
</evidence>
<dbReference type="Gene3D" id="1.10.540.10">
    <property type="entry name" value="Acyl-CoA dehydrogenase/oxidase, N-terminal domain"/>
    <property type="match status" value="1"/>
</dbReference>
<dbReference type="Gene3D" id="2.40.110.10">
    <property type="entry name" value="Butyryl-CoA Dehydrogenase, subunit A, domain 2"/>
    <property type="match status" value="1"/>
</dbReference>
<dbReference type="InterPro" id="IPR037069">
    <property type="entry name" value="AcylCoA_DH/ox_N_sf"/>
</dbReference>
<dbReference type="InterPro" id="IPR046373">
    <property type="entry name" value="Acyl-CoA_Oxase/DH_mid-dom_sf"/>
</dbReference>
<dbReference type="InterPro" id="IPR013786">
    <property type="entry name" value="AcylCoA_DH/ox_N"/>
</dbReference>
<organism evidence="10 11">
    <name type="scientific">Alkalicoccus daliensis</name>
    <dbReference type="NCBI Taxonomy" id="745820"/>
    <lineage>
        <taxon>Bacteria</taxon>
        <taxon>Bacillati</taxon>
        <taxon>Bacillota</taxon>
        <taxon>Bacilli</taxon>
        <taxon>Bacillales</taxon>
        <taxon>Bacillaceae</taxon>
        <taxon>Alkalicoccus</taxon>
    </lineage>
</organism>
<feature type="domain" description="Acyl-CoA dehydrogenase/oxidase N-terminal" evidence="9">
    <location>
        <begin position="17"/>
        <end position="88"/>
    </location>
</feature>
<feature type="domain" description="Acyl-CoA oxidase/dehydrogenase middle" evidence="8">
    <location>
        <begin position="116"/>
        <end position="209"/>
    </location>
</feature>
<dbReference type="Pfam" id="PF02770">
    <property type="entry name" value="Acyl-CoA_dh_M"/>
    <property type="match status" value="1"/>
</dbReference>
<evidence type="ECO:0000259" key="8">
    <source>
        <dbReference type="Pfam" id="PF02770"/>
    </source>
</evidence>
<dbReference type="Gene3D" id="1.20.140.10">
    <property type="entry name" value="Butyryl-CoA Dehydrogenase, subunit A, domain 3"/>
    <property type="match status" value="1"/>
</dbReference>
<sequence>MNIKDLYNWLELHESTIKEAGMRHDQNGTFPFDNLNLLREAGYTGLTVPESLGGFGADLNEMLHLQQRLAKADGATALSIGWHVGLIYHTGSYDLWKGDHFEKLCAQALKGSLFNTAATEKATGSPTRGGKPETTAVKSGGAWVLNGRKTFTTMAPALDFAAVTATVEETEEVSQFFVPMNTEGIEIEETWDSIAMKGTGSHDLLLTDVKVPLDHKIELTIAEKEIVHGWLLHIPACYLGIAEAAFEYALDFSLSYSPNSLNGTISDTAHVREKLGRMELLYRQSEAVLYDTARKFEEASFEEKRLWKGQLAAAKHTVTNNAVDIVDLAMRITGARSLSRENPLQRYYRDVRAGLHNPPMDDAVISLLAEEAIVHRRQGK</sequence>
<keyword evidence="11" id="KW-1185">Reference proteome</keyword>
<comment type="similarity">
    <text evidence="2 6">Belongs to the acyl-CoA dehydrogenase family.</text>
</comment>
<evidence type="ECO:0000256" key="6">
    <source>
        <dbReference type="RuleBase" id="RU362125"/>
    </source>
</evidence>
<dbReference type="RefSeq" id="WP_090844429.1">
    <property type="nucleotide sequence ID" value="NZ_FNIL01000019.1"/>
</dbReference>
<dbReference type="STRING" id="745820.SAMN04488053_1192"/>
<evidence type="ECO:0000259" key="9">
    <source>
        <dbReference type="Pfam" id="PF02771"/>
    </source>
</evidence>
<evidence type="ECO:0000256" key="4">
    <source>
        <dbReference type="ARBA" id="ARBA00022827"/>
    </source>
</evidence>
<keyword evidence="3 6" id="KW-0285">Flavoprotein</keyword>
<dbReference type="Pfam" id="PF02771">
    <property type="entry name" value="Acyl-CoA_dh_N"/>
    <property type="match status" value="1"/>
</dbReference>
<dbReference type="InterPro" id="IPR036250">
    <property type="entry name" value="AcylCo_DH-like_C"/>
</dbReference>
<dbReference type="InterPro" id="IPR009075">
    <property type="entry name" value="AcylCo_DH/oxidase_C"/>
</dbReference>
<evidence type="ECO:0000256" key="3">
    <source>
        <dbReference type="ARBA" id="ARBA00022630"/>
    </source>
</evidence>